<sequence length="69" mass="7713">MANIDKLKTALADKFGKKEEDIKDNTPIKDIVSNNSALDDLLKTEFNAELSRDVVENLSDVQDLSKHLP</sequence>
<evidence type="ECO:0000313" key="1">
    <source>
        <dbReference type="EMBL" id="AZL73389.1"/>
    </source>
</evidence>
<protein>
    <submittedName>
        <fullName evidence="1">Uncharacterized protein</fullName>
    </submittedName>
</protein>
<organism evidence="1 2">
    <name type="scientific">Pseudomonas oryziphila</name>
    <dbReference type="NCBI Taxonomy" id="2894079"/>
    <lineage>
        <taxon>Bacteria</taxon>
        <taxon>Pseudomonadati</taxon>
        <taxon>Pseudomonadota</taxon>
        <taxon>Gammaproteobacteria</taxon>
        <taxon>Pseudomonadales</taxon>
        <taxon>Pseudomonadaceae</taxon>
        <taxon>Pseudomonas</taxon>
    </lineage>
</organism>
<dbReference type="RefSeq" id="WP_125463526.1">
    <property type="nucleotide sequence ID" value="NZ_CP034337.1"/>
</dbReference>
<proteinExistence type="predicted"/>
<dbReference type="EMBL" id="CP034337">
    <property type="protein sequence ID" value="AZL73389.1"/>
    <property type="molecule type" value="Genomic_DNA"/>
</dbReference>
<keyword evidence="2" id="KW-1185">Reference proteome</keyword>
<reference evidence="1 2" key="1">
    <citation type="submission" date="2018-12" db="EMBL/GenBank/DDBJ databases">
        <authorList>
            <person name="Li S."/>
            <person name="Yang R."/>
            <person name="Chen G."/>
            <person name="Zou L."/>
            <person name="Zhang C."/>
            <person name="Chen Y."/>
            <person name="Liu Z."/>
            <person name="Li Y."/>
            <person name="Yan Y."/>
            <person name="Huang M."/>
            <person name="Chen T."/>
        </authorList>
    </citation>
    <scope>NUCLEOTIDE SEQUENCE [LARGE SCALE GENOMIC DNA]</scope>
    <source>
        <strain evidence="1 2">2014</strain>
    </source>
</reference>
<name>A0ABN5TEF7_9PSED</name>
<accession>A0ABN5TEF7</accession>
<dbReference type="Proteomes" id="UP000272622">
    <property type="component" value="Chromosome"/>
</dbReference>
<evidence type="ECO:0000313" key="2">
    <source>
        <dbReference type="Proteomes" id="UP000272622"/>
    </source>
</evidence>
<gene>
    <name evidence="1" type="ORF">EI693_09930</name>
</gene>